<sequence length="49" mass="5702">LIVAVASNSKIILSRDKHLLKIKKYKDVTIVEPERFLKSWYKLNGGKLF</sequence>
<dbReference type="EMBL" id="BARU01011842">
    <property type="protein sequence ID" value="GAH33858.1"/>
    <property type="molecule type" value="Genomic_DNA"/>
</dbReference>
<proteinExistence type="predicted"/>
<name>X1GLH2_9ZZZZ</name>
<dbReference type="AlphaFoldDB" id="X1GLH2"/>
<evidence type="ECO:0000313" key="1">
    <source>
        <dbReference type="EMBL" id="GAH33858.1"/>
    </source>
</evidence>
<evidence type="ECO:0008006" key="2">
    <source>
        <dbReference type="Google" id="ProtNLM"/>
    </source>
</evidence>
<comment type="caution">
    <text evidence="1">The sequence shown here is derived from an EMBL/GenBank/DDBJ whole genome shotgun (WGS) entry which is preliminary data.</text>
</comment>
<gene>
    <name evidence="1" type="ORF">S03H2_22093</name>
</gene>
<feature type="non-terminal residue" evidence="1">
    <location>
        <position position="1"/>
    </location>
</feature>
<protein>
    <recommendedName>
        <fullName evidence="2">PIN domain-containing protein</fullName>
    </recommendedName>
</protein>
<accession>X1GLH2</accession>
<reference evidence="1" key="1">
    <citation type="journal article" date="2014" name="Front. Microbiol.">
        <title>High frequency of phylogenetically diverse reductive dehalogenase-homologous genes in deep subseafloor sedimentary metagenomes.</title>
        <authorList>
            <person name="Kawai M."/>
            <person name="Futagami T."/>
            <person name="Toyoda A."/>
            <person name="Takaki Y."/>
            <person name="Nishi S."/>
            <person name="Hori S."/>
            <person name="Arai W."/>
            <person name="Tsubouchi T."/>
            <person name="Morono Y."/>
            <person name="Uchiyama I."/>
            <person name="Ito T."/>
            <person name="Fujiyama A."/>
            <person name="Inagaki F."/>
            <person name="Takami H."/>
        </authorList>
    </citation>
    <scope>NUCLEOTIDE SEQUENCE</scope>
    <source>
        <strain evidence="1">Expedition CK06-06</strain>
    </source>
</reference>
<organism evidence="1">
    <name type="scientific">marine sediment metagenome</name>
    <dbReference type="NCBI Taxonomy" id="412755"/>
    <lineage>
        <taxon>unclassified sequences</taxon>
        <taxon>metagenomes</taxon>
        <taxon>ecological metagenomes</taxon>
    </lineage>
</organism>